<accession>A0A4D6M4N3</accession>
<protein>
    <submittedName>
        <fullName evidence="1">Uncharacterized protein</fullName>
    </submittedName>
</protein>
<evidence type="ECO:0000313" key="1">
    <source>
        <dbReference type="EMBL" id="QCD96299.1"/>
    </source>
</evidence>
<proteinExistence type="predicted"/>
<sequence length="189" mass="21112">MGLVARRQRRGSDSAWLRERDLSGDRDENSGLLERVHLAVRAVPPSDIRSVDRSKVLRAWRSASGSAWRYVTRARRSLLQQYWIAIVGMYDMIENVDGSMWVQSLFMSHVIRGRLVSGLSDSISRSGEVGSPKRGRGETCTCLSATSHLSEVCVFVSECMTRSGEPDSPQQANVVQPLFSRSLRRGELA</sequence>
<gene>
    <name evidence="1" type="ORF">DEO72_LG6g1001</name>
</gene>
<organism evidence="1 2">
    <name type="scientific">Vigna unguiculata</name>
    <name type="common">Cowpea</name>
    <dbReference type="NCBI Taxonomy" id="3917"/>
    <lineage>
        <taxon>Eukaryota</taxon>
        <taxon>Viridiplantae</taxon>
        <taxon>Streptophyta</taxon>
        <taxon>Embryophyta</taxon>
        <taxon>Tracheophyta</taxon>
        <taxon>Spermatophyta</taxon>
        <taxon>Magnoliopsida</taxon>
        <taxon>eudicotyledons</taxon>
        <taxon>Gunneridae</taxon>
        <taxon>Pentapetalae</taxon>
        <taxon>rosids</taxon>
        <taxon>fabids</taxon>
        <taxon>Fabales</taxon>
        <taxon>Fabaceae</taxon>
        <taxon>Papilionoideae</taxon>
        <taxon>50 kb inversion clade</taxon>
        <taxon>NPAAA clade</taxon>
        <taxon>indigoferoid/millettioid clade</taxon>
        <taxon>Phaseoleae</taxon>
        <taxon>Vigna</taxon>
    </lineage>
</organism>
<dbReference type="AlphaFoldDB" id="A0A4D6M4N3"/>
<dbReference type="Proteomes" id="UP000501690">
    <property type="component" value="Linkage Group LG6"/>
</dbReference>
<name>A0A4D6M4N3_VIGUN</name>
<keyword evidence="2" id="KW-1185">Reference proteome</keyword>
<evidence type="ECO:0000313" key="2">
    <source>
        <dbReference type="Proteomes" id="UP000501690"/>
    </source>
</evidence>
<reference evidence="1 2" key="1">
    <citation type="submission" date="2019-04" db="EMBL/GenBank/DDBJ databases">
        <title>An improved genome assembly and genetic linkage map for asparagus bean, Vigna unguiculata ssp. sesquipedialis.</title>
        <authorList>
            <person name="Xia Q."/>
            <person name="Zhang R."/>
            <person name="Dong Y."/>
        </authorList>
    </citation>
    <scope>NUCLEOTIDE SEQUENCE [LARGE SCALE GENOMIC DNA]</scope>
    <source>
        <tissue evidence="1">Leaf</tissue>
    </source>
</reference>
<dbReference type="EMBL" id="CP039350">
    <property type="protein sequence ID" value="QCD96299.1"/>
    <property type="molecule type" value="Genomic_DNA"/>
</dbReference>